<comment type="caution">
    <text evidence="4">The sequence shown here is derived from an EMBL/GenBank/DDBJ whole genome shotgun (WGS) entry which is preliminary data.</text>
</comment>
<gene>
    <name evidence="4" type="ORF">RHGRI_018629</name>
</gene>
<keyword evidence="1" id="KW-0862">Zinc</keyword>
<feature type="region of interest" description="Disordered" evidence="2">
    <location>
        <begin position="475"/>
        <end position="515"/>
    </location>
</feature>
<dbReference type="Pfam" id="PF14111">
    <property type="entry name" value="DUF4283"/>
    <property type="match status" value="1"/>
</dbReference>
<evidence type="ECO:0000256" key="2">
    <source>
        <dbReference type="SAM" id="MobiDB-lite"/>
    </source>
</evidence>
<dbReference type="Proteomes" id="UP000823749">
    <property type="component" value="Chromosome 6"/>
</dbReference>
<proteinExistence type="predicted"/>
<dbReference type="InterPro" id="IPR040256">
    <property type="entry name" value="At4g02000-like"/>
</dbReference>
<feature type="region of interest" description="Disordered" evidence="2">
    <location>
        <begin position="344"/>
        <end position="431"/>
    </location>
</feature>
<dbReference type="GO" id="GO:0003676">
    <property type="term" value="F:nucleic acid binding"/>
    <property type="evidence" value="ECO:0007669"/>
    <property type="project" value="InterPro"/>
</dbReference>
<feature type="compositionally biased region" description="Polar residues" evidence="2">
    <location>
        <begin position="478"/>
        <end position="487"/>
    </location>
</feature>
<dbReference type="InterPro" id="IPR001878">
    <property type="entry name" value="Znf_CCHC"/>
</dbReference>
<reference evidence="4 5" key="1">
    <citation type="submission" date="2020-08" db="EMBL/GenBank/DDBJ databases">
        <title>Plant Genome Project.</title>
        <authorList>
            <person name="Zhang R.-G."/>
        </authorList>
    </citation>
    <scope>NUCLEOTIDE SEQUENCE [LARGE SCALE GENOMIC DNA]</scope>
    <source>
        <strain evidence="4">WSP0</strain>
        <tissue evidence="4">Leaf</tissue>
    </source>
</reference>
<dbReference type="PANTHER" id="PTHR31286:SF178">
    <property type="entry name" value="DUF4283 DOMAIN-CONTAINING PROTEIN"/>
    <property type="match status" value="1"/>
</dbReference>
<evidence type="ECO:0000259" key="3">
    <source>
        <dbReference type="PROSITE" id="PS50158"/>
    </source>
</evidence>
<dbReference type="InterPro" id="IPR025558">
    <property type="entry name" value="DUF4283"/>
</dbReference>
<protein>
    <recommendedName>
        <fullName evidence="3">CCHC-type domain-containing protein</fullName>
    </recommendedName>
</protein>
<organism evidence="4 5">
    <name type="scientific">Rhododendron griersonianum</name>
    <dbReference type="NCBI Taxonomy" id="479676"/>
    <lineage>
        <taxon>Eukaryota</taxon>
        <taxon>Viridiplantae</taxon>
        <taxon>Streptophyta</taxon>
        <taxon>Embryophyta</taxon>
        <taxon>Tracheophyta</taxon>
        <taxon>Spermatophyta</taxon>
        <taxon>Magnoliopsida</taxon>
        <taxon>eudicotyledons</taxon>
        <taxon>Gunneridae</taxon>
        <taxon>Pentapetalae</taxon>
        <taxon>asterids</taxon>
        <taxon>Ericales</taxon>
        <taxon>Ericaceae</taxon>
        <taxon>Ericoideae</taxon>
        <taxon>Rhodoreae</taxon>
        <taxon>Rhododendron</taxon>
    </lineage>
</organism>
<accession>A0AAV6K2D8</accession>
<dbReference type="Pfam" id="PF14392">
    <property type="entry name" value="zf-CCHC_4"/>
    <property type="match status" value="1"/>
</dbReference>
<evidence type="ECO:0000313" key="5">
    <source>
        <dbReference type="Proteomes" id="UP000823749"/>
    </source>
</evidence>
<feature type="compositionally biased region" description="Polar residues" evidence="2">
    <location>
        <begin position="388"/>
        <end position="419"/>
    </location>
</feature>
<sequence>MSDSDYLDLEEGGGDNEASRTQCLLGRIVSDKPLNKIAISNILRKAWNTKAEFSITPWSNNTTLFRFNDEEDRRSILRDAPWSVMGNLLVLKPLPEGVVASEMDFNSSPFWVQIHGLPVEKMTRVNAEIIGKRFARLLGIEAISDGLLLQRSFLRVRVEVNISQPLPKGFWMRRKNPVGADLWIAYKYERLSDFCFACGRLGHENKNCKFVSRGEGLSSGYGPELRTGSIRGPGLPVVDMESSVVSSDPGRRPLVFERGTVVRDQERISPCVEPPRREVVPGTEIVREQHSTTLPMPDVASTLAPGVVSVLTSGIKKSPSKVNVIPNLSPLNIPFYDGMGSLEPRGMIPNSPNDSTSSNSKSGGPAYFVTEPGDSPRKTIPTFDPPNETGNLNPIQPNLTITPLSPKTSPIQPNHTITPLSPKPSPSSGQEDVVLSDVFDRLLRIKRKTDDSPTSPTKSKALKLDNHSYLPIIPLTEPTPSLSNTHPYKTRATTKKHFVPKKRNPNPGSTPWLRW</sequence>
<keyword evidence="1" id="KW-0479">Metal-binding</keyword>
<dbReference type="GO" id="GO:0008270">
    <property type="term" value="F:zinc ion binding"/>
    <property type="evidence" value="ECO:0007669"/>
    <property type="project" value="UniProtKB-KW"/>
</dbReference>
<keyword evidence="5" id="KW-1185">Reference proteome</keyword>
<feature type="domain" description="CCHC-type" evidence="3">
    <location>
        <begin position="195"/>
        <end position="209"/>
    </location>
</feature>
<dbReference type="EMBL" id="JACTNZ010000006">
    <property type="protein sequence ID" value="KAG5546512.1"/>
    <property type="molecule type" value="Genomic_DNA"/>
</dbReference>
<keyword evidence="1" id="KW-0863">Zinc-finger</keyword>
<dbReference type="PROSITE" id="PS50158">
    <property type="entry name" value="ZF_CCHC"/>
    <property type="match status" value="1"/>
</dbReference>
<name>A0AAV6K2D8_9ERIC</name>
<evidence type="ECO:0000256" key="1">
    <source>
        <dbReference type="PROSITE-ProRule" id="PRU00047"/>
    </source>
</evidence>
<dbReference type="PANTHER" id="PTHR31286">
    <property type="entry name" value="GLYCINE-RICH CELL WALL STRUCTURAL PROTEIN 1.8-LIKE"/>
    <property type="match status" value="1"/>
</dbReference>
<evidence type="ECO:0000313" key="4">
    <source>
        <dbReference type="EMBL" id="KAG5546512.1"/>
    </source>
</evidence>
<dbReference type="AlphaFoldDB" id="A0AAV6K2D8"/>
<feature type="compositionally biased region" description="Low complexity" evidence="2">
    <location>
        <begin position="349"/>
        <end position="365"/>
    </location>
</feature>
<dbReference type="InterPro" id="IPR025836">
    <property type="entry name" value="Zn_knuckle_CX2CX4HX4C"/>
</dbReference>
<feature type="compositionally biased region" description="Basic residues" evidence="2">
    <location>
        <begin position="488"/>
        <end position="504"/>
    </location>
</feature>